<gene>
    <name evidence="2" type="ORF">GCM10010211_23520</name>
</gene>
<dbReference type="Proteomes" id="UP000654471">
    <property type="component" value="Unassembled WGS sequence"/>
</dbReference>
<proteinExistence type="predicted"/>
<keyword evidence="3" id="KW-1185">Reference proteome</keyword>
<feature type="compositionally biased region" description="Low complexity" evidence="1">
    <location>
        <begin position="66"/>
        <end position="75"/>
    </location>
</feature>
<protein>
    <submittedName>
        <fullName evidence="2">Uncharacterized protein</fullName>
    </submittedName>
</protein>
<evidence type="ECO:0000256" key="1">
    <source>
        <dbReference type="SAM" id="MobiDB-lite"/>
    </source>
</evidence>
<dbReference type="EMBL" id="BMRP01000006">
    <property type="protein sequence ID" value="GGU57931.1"/>
    <property type="molecule type" value="Genomic_DNA"/>
</dbReference>
<sequence length="109" mass="11147">MPPPREGSEARYTTRGAEVAFPQPGNYGLIPASGAPRPVARRNAGIGAEPAPAAVARVRRGGAVLRAGSAAGSRPAPGPNGSGGWPNCVRIVRPYGNGRAHRPTHPLIN</sequence>
<evidence type="ECO:0000313" key="2">
    <source>
        <dbReference type="EMBL" id="GGU57931.1"/>
    </source>
</evidence>
<evidence type="ECO:0000313" key="3">
    <source>
        <dbReference type="Proteomes" id="UP000654471"/>
    </source>
</evidence>
<comment type="caution">
    <text evidence="2">The sequence shown here is derived from an EMBL/GenBank/DDBJ whole genome shotgun (WGS) entry which is preliminary data.</text>
</comment>
<name>A0ABQ2UWV4_9ACTN</name>
<organism evidence="2 3">
    <name type="scientific">Streptomyces albospinus</name>
    <dbReference type="NCBI Taxonomy" id="285515"/>
    <lineage>
        <taxon>Bacteria</taxon>
        <taxon>Bacillati</taxon>
        <taxon>Actinomycetota</taxon>
        <taxon>Actinomycetes</taxon>
        <taxon>Kitasatosporales</taxon>
        <taxon>Streptomycetaceae</taxon>
        <taxon>Streptomyces</taxon>
    </lineage>
</organism>
<feature type="region of interest" description="Disordered" evidence="1">
    <location>
        <begin position="66"/>
        <end position="87"/>
    </location>
</feature>
<accession>A0ABQ2UWV4</accession>
<reference evidence="3" key="1">
    <citation type="journal article" date="2019" name="Int. J. Syst. Evol. Microbiol.">
        <title>The Global Catalogue of Microorganisms (GCM) 10K type strain sequencing project: providing services to taxonomists for standard genome sequencing and annotation.</title>
        <authorList>
            <consortium name="The Broad Institute Genomics Platform"/>
            <consortium name="The Broad Institute Genome Sequencing Center for Infectious Disease"/>
            <person name="Wu L."/>
            <person name="Ma J."/>
        </authorList>
    </citation>
    <scope>NUCLEOTIDE SEQUENCE [LARGE SCALE GENOMIC DNA]</scope>
    <source>
        <strain evidence="3">JCM 3399</strain>
    </source>
</reference>